<keyword evidence="3 5" id="KW-0949">S-adenosyl-L-methionine</keyword>
<dbReference type="Pfam" id="PF00145">
    <property type="entry name" value="DNA_methylase"/>
    <property type="match status" value="1"/>
</dbReference>
<evidence type="ECO:0000256" key="5">
    <source>
        <dbReference type="PROSITE-ProRule" id="PRU01016"/>
    </source>
</evidence>
<evidence type="ECO:0000256" key="6">
    <source>
        <dbReference type="RuleBase" id="RU000416"/>
    </source>
</evidence>
<name>A0ABX6BUK1_STALU</name>
<evidence type="ECO:0000313" key="9">
    <source>
        <dbReference type="Proteomes" id="UP000325462"/>
    </source>
</evidence>
<dbReference type="GO" id="GO:0032259">
    <property type="term" value="P:methylation"/>
    <property type="evidence" value="ECO:0007669"/>
    <property type="project" value="UniProtKB-KW"/>
</dbReference>
<dbReference type="GO" id="GO:0008168">
    <property type="term" value="F:methyltransferase activity"/>
    <property type="evidence" value="ECO:0007669"/>
    <property type="project" value="UniProtKB-KW"/>
</dbReference>
<dbReference type="PRINTS" id="PR00105">
    <property type="entry name" value="C5METTRFRASE"/>
</dbReference>
<evidence type="ECO:0000313" key="8">
    <source>
        <dbReference type="EMBL" id="QEX38052.1"/>
    </source>
</evidence>
<accession>A0ABX6BUK1</accession>
<dbReference type="NCBIfam" id="TIGR00675">
    <property type="entry name" value="dcm"/>
    <property type="match status" value="1"/>
</dbReference>
<dbReference type="EC" id="2.1.1.37" evidence="7"/>
<dbReference type="Gene3D" id="3.90.120.10">
    <property type="entry name" value="DNA Methylase, subunit A, domain 2"/>
    <property type="match status" value="1"/>
</dbReference>
<dbReference type="InterPro" id="IPR018117">
    <property type="entry name" value="C5_DNA_meth_AS"/>
</dbReference>
<comment type="catalytic activity">
    <reaction evidence="7">
        <text>a 2'-deoxycytidine in DNA + S-adenosyl-L-methionine = a 5-methyl-2'-deoxycytidine in DNA + S-adenosyl-L-homocysteine + H(+)</text>
        <dbReference type="Rhea" id="RHEA:13681"/>
        <dbReference type="Rhea" id="RHEA-COMP:11369"/>
        <dbReference type="Rhea" id="RHEA-COMP:11370"/>
        <dbReference type="ChEBI" id="CHEBI:15378"/>
        <dbReference type="ChEBI" id="CHEBI:57856"/>
        <dbReference type="ChEBI" id="CHEBI:59789"/>
        <dbReference type="ChEBI" id="CHEBI:85452"/>
        <dbReference type="ChEBI" id="CHEBI:85454"/>
        <dbReference type="EC" id="2.1.1.37"/>
    </reaction>
</comment>
<evidence type="ECO:0000256" key="4">
    <source>
        <dbReference type="ARBA" id="ARBA00022747"/>
    </source>
</evidence>
<keyword evidence="9" id="KW-1185">Reference proteome</keyword>
<dbReference type="CDD" id="cd00315">
    <property type="entry name" value="Cyt_C5_DNA_methylase"/>
    <property type="match status" value="1"/>
</dbReference>
<reference evidence="8 9" key="1">
    <citation type="submission" date="2019-07" db="EMBL/GenBank/DDBJ databases">
        <title>Comparative genome analysis of staphylococcus lugdunensis shows clonal complex-dependent diversity of the putative virulence factor, ess/type vii locus.</title>
        <authorList>
            <person name="Lebeurre J."/>
            <person name="Dahyot S."/>
            <person name="Diene S."/>
            <person name="Paulay A."/>
            <person name="Aubourg M."/>
            <person name="Argemi X."/>
            <person name="Giard J.-C."/>
            <person name="Tournier I."/>
            <person name="Francois P."/>
            <person name="Pestel-Caron M."/>
        </authorList>
    </citation>
    <scope>NUCLEOTIDE SEQUENCE [LARGE SCALE GENOMIC DNA]</scope>
    <source>
        <strain evidence="8 9">SL13</strain>
    </source>
</reference>
<organism evidence="8 9">
    <name type="scientific">Staphylococcus lugdunensis</name>
    <dbReference type="NCBI Taxonomy" id="28035"/>
    <lineage>
        <taxon>Bacteria</taxon>
        <taxon>Bacillati</taxon>
        <taxon>Bacillota</taxon>
        <taxon>Bacilli</taxon>
        <taxon>Bacillales</taxon>
        <taxon>Staphylococcaceae</taxon>
        <taxon>Staphylococcus</taxon>
    </lineage>
</organism>
<dbReference type="Gene3D" id="3.40.50.150">
    <property type="entry name" value="Vaccinia Virus protein VP39"/>
    <property type="match status" value="1"/>
</dbReference>
<evidence type="ECO:0000256" key="2">
    <source>
        <dbReference type="ARBA" id="ARBA00022679"/>
    </source>
</evidence>
<protein>
    <recommendedName>
        <fullName evidence="7">Cytosine-specific methyltransferase</fullName>
        <ecNumber evidence="7">2.1.1.37</ecNumber>
    </recommendedName>
</protein>
<dbReference type="InterPro" id="IPR001525">
    <property type="entry name" value="C5_MeTfrase"/>
</dbReference>
<dbReference type="PROSITE" id="PS51679">
    <property type="entry name" value="SAM_MT_C5"/>
    <property type="match status" value="1"/>
</dbReference>
<dbReference type="SUPFAM" id="SSF53335">
    <property type="entry name" value="S-adenosyl-L-methionine-dependent methyltransferases"/>
    <property type="match status" value="1"/>
</dbReference>
<dbReference type="InterPro" id="IPR050390">
    <property type="entry name" value="C5-Methyltransferase"/>
</dbReference>
<dbReference type="Proteomes" id="UP000325462">
    <property type="component" value="Chromosome"/>
</dbReference>
<sequence length="332" mass="37969">MFNFIDLFSGAGGMTKGFENIGFEQIFSIEYDSKIAETYKYNFPTHKLIVDDIANITNSDILNLVDNKKIDVIVGGPPCQGFSLAGKFGRTFIDDPRNQLFREYLRFVETLQPKIFIIENVARLVSHNKGKTIKEIEAAIKELGYLVQYKILQTADYGIPQKRQRVIIVGSKKNEFEYPKTHNNIMTIKEAIDDLKPLQSGESSNIPNHNAMNHRDSMLNKMKYITDGGNREQIPENIRPKTGDIRKYIKYDSSKPSITITGDMRKVFHYSQNRALTSRELARIQTFPDDFIFIGSSINVQQQIGNAVPPKLSELLAIQTKKFLEKEYNLDN</sequence>
<dbReference type="RefSeq" id="WP_070817199.1">
    <property type="nucleotide sequence ID" value="NZ_CP041722.1"/>
</dbReference>
<keyword evidence="2 5" id="KW-0808">Transferase</keyword>
<evidence type="ECO:0000256" key="3">
    <source>
        <dbReference type="ARBA" id="ARBA00022691"/>
    </source>
</evidence>
<dbReference type="InterPro" id="IPR029063">
    <property type="entry name" value="SAM-dependent_MTases_sf"/>
</dbReference>
<dbReference type="PANTHER" id="PTHR10629">
    <property type="entry name" value="CYTOSINE-SPECIFIC METHYLTRANSFERASE"/>
    <property type="match status" value="1"/>
</dbReference>
<keyword evidence="4" id="KW-0680">Restriction system</keyword>
<keyword evidence="1 5" id="KW-0489">Methyltransferase</keyword>
<evidence type="ECO:0000256" key="7">
    <source>
        <dbReference type="RuleBase" id="RU000417"/>
    </source>
</evidence>
<gene>
    <name evidence="8" type="ORF">FO454_03575</name>
</gene>
<feature type="active site" evidence="5">
    <location>
        <position position="79"/>
    </location>
</feature>
<dbReference type="PROSITE" id="PS00094">
    <property type="entry name" value="C5_MTASE_1"/>
    <property type="match status" value="1"/>
</dbReference>
<dbReference type="EMBL" id="CP041722">
    <property type="protein sequence ID" value="QEX38052.1"/>
    <property type="molecule type" value="Genomic_DNA"/>
</dbReference>
<dbReference type="PANTHER" id="PTHR10629:SF52">
    <property type="entry name" value="DNA (CYTOSINE-5)-METHYLTRANSFERASE 1"/>
    <property type="match status" value="1"/>
</dbReference>
<comment type="similarity">
    <text evidence="5 6">Belongs to the class I-like SAM-binding methyltransferase superfamily. C5-methyltransferase family.</text>
</comment>
<proteinExistence type="inferred from homology"/>
<evidence type="ECO:0000256" key="1">
    <source>
        <dbReference type="ARBA" id="ARBA00022603"/>
    </source>
</evidence>